<reference evidence="1" key="1">
    <citation type="submission" date="2016-05" db="EMBL/GenBank/DDBJ databases">
        <authorList>
            <person name="Lavstsen T."/>
            <person name="Jespersen J.S."/>
        </authorList>
    </citation>
    <scope>NUCLEOTIDE SEQUENCE</scope>
    <source>
        <tissue evidence="1">Brain</tissue>
    </source>
</reference>
<sequence>HAHVLVCNQNMCTFHEVLPVLFCKALFSFLFPGHQDQTGSGPSRFAVRSGP</sequence>
<reference evidence="1" key="2">
    <citation type="submission" date="2016-06" db="EMBL/GenBank/DDBJ databases">
        <title>The genome of a short-lived fish provides insights into sex chromosome evolution and the genetic control of aging.</title>
        <authorList>
            <person name="Reichwald K."/>
            <person name="Felder M."/>
            <person name="Petzold A."/>
            <person name="Koch P."/>
            <person name="Groth M."/>
            <person name="Platzer M."/>
        </authorList>
    </citation>
    <scope>NUCLEOTIDE SEQUENCE</scope>
    <source>
        <tissue evidence="1">Brain</tissue>
    </source>
</reference>
<name>A0A1A7XGK1_9TELE</name>
<gene>
    <name evidence="1" type="primary">Nfu_g_1_008412</name>
</gene>
<proteinExistence type="predicted"/>
<dbReference type="EMBL" id="HADW01015738">
    <property type="protein sequence ID" value="SBP17138.1"/>
    <property type="molecule type" value="Transcribed_RNA"/>
</dbReference>
<dbReference type="AlphaFoldDB" id="A0A1A7XGK1"/>
<feature type="non-terminal residue" evidence="1">
    <location>
        <position position="1"/>
    </location>
</feature>
<evidence type="ECO:0000313" key="1">
    <source>
        <dbReference type="EMBL" id="SBP17138.1"/>
    </source>
</evidence>
<organism evidence="1">
    <name type="scientific">Iconisemion striatum</name>
    <dbReference type="NCBI Taxonomy" id="60296"/>
    <lineage>
        <taxon>Eukaryota</taxon>
        <taxon>Metazoa</taxon>
        <taxon>Chordata</taxon>
        <taxon>Craniata</taxon>
        <taxon>Vertebrata</taxon>
        <taxon>Euteleostomi</taxon>
        <taxon>Actinopterygii</taxon>
        <taxon>Neopterygii</taxon>
        <taxon>Teleostei</taxon>
        <taxon>Neoteleostei</taxon>
        <taxon>Acanthomorphata</taxon>
        <taxon>Ovalentaria</taxon>
        <taxon>Atherinomorphae</taxon>
        <taxon>Cyprinodontiformes</taxon>
        <taxon>Nothobranchiidae</taxon>
        <taxon>Iconisemion</taxon>
    </lineage>
</organism>
<protein>
    <submittedName>
        <fullName evidence="1">Uncharacterized protein</fullName>
    </submittedName>
</protein>
<accession>A0A1A7XGK1</accession>